<name>A0A9N9GH32_9GLOM</name>
<accession>A0A9N9GH32</accession>
<gene>
    <name evidence="1" type="ORF">ALEPTO_LOCUS8418</name>
</gene>
<sequence length="102" mass="11505">MAPGMFVFHLAWKWHQECDLKRELTKRQVRIPLGLGTENGTGNVIRNENGAGNGDSECELDKFIFRLAWKQKMALGIFHILLDLSTENGAGNGDSEPLSNWY</sequence>
<protein>
    <submittedName>
        <fullName evidence="1">2316_t:CDS:1</fullName>
    </submittedName>
</protein>
<proteinExistence type="predicted"/>
<dbReference type="AlphaFoldDB" id="A0A9N9GH32"/>
<evidence type="ECO:0000313" key="1">
    <source>
        <dbReference type="EMBL" id="CAG8607551.1"/>
    </source>
</evidence>
<reference evidence="1" key="1">
    <citation type="submission" date="2021-06" db="EMBL/GenBank/DDBJ databases">
        <authorList>
            <person name="Kallberg Y."/>
            <person name="Tangrot J."/>
            <person name="Rosling A."/>
        </authorList>
    </citation>
    <scope>NUCLEOTIDE SEQUENCE</scope>
    <source>
        <strain evidence="1">FL130A</strain>
    </source>
</reference>
<dbReference type="EMBL" id="CAJVPS010004761">
    <property type="protein sequence ID" value="CAG8607551.1"/>
    <property type="molecule type" value="Genomic_DNA"/>
</dbReference>
<comment type="caution">
    <text evidence="1">The sequence shown here is derived from an EMBL/GenBank/DDBJ whole genome shotgun (WGS) entry which is preliminary data.</text>
</comment>
<evidence type="ECO:0000313" key="2">
    <source>
        <dbReference type="Proteomes" id="UP000789508"/>
    </source>
</evidence>
<dbReference type="Proteomes" id="UP000789508">
    <property type="component" value="Unassembled WGS sequence"/>
</dbReference>
<keyword evidence="2" id="KW-1185">Reference proteome</keyword>
<organism evidence="1 2">
    <name type="scientific">Ambispora leptoticha</name>
    <dbReference type="NCBI Taxonomy" id="144679"/>
    <lineage>
        <taxon>Eukaryota</taxon>
        <taxon>Fungi</taxon>
        <taxon>Fungi incertae sedis</taxon>
        <taxon>Mucoromycota</taxon>
        <taxon>Glomeromycotina</taxon>
        <taxon>Glomeromycetes</taxon>
        <taxon>Archaeosporales</taxon>
        <taxon>Ambisporaceae</taxon>
        <taxon>Ambispora</taxon>
    </lineage>
</organism>